<dbReference type="Proteomes" id="UP001066327">
    <property type="component" value="Unassembled WGS sequence"/>
</dbReference>
<sequence>MATTIRTESDHARPYMHILVATDGTQELRHPVVLPGLTVIERVRASAEATLTGRALTPEAFREVVHNALVDLDA</sequence>
<dbReference type="EMBL" id="JAPWIS010000034">
    <property type="protein sequence ID" value="MCZ4589628.1"/>
    <property type="molecule type" value="Genomic_DNA"/>
</dbReference>
<name>A0AAX3YQ59_RHOOP</name>
<evidence type="ECO:0000313" key="3">
    <source>
        <dbReference type="Proteomes" id="UP001066327"/>
    </source>
</evidence>
<dbReference type="RefSeq" id="WP_269592594.1">
    <property type="nucleotide sequence ID" value="NZ_CP130954.1"/>
</dbReference>
<evidence type="ECO:0000313" key="1">
    <source>
        <dbReference type="EMBL" id="MCZ4589628.1"/>
    </source>
</evidence>
<evidence type="ECO:0000313" key="4">
    <source>
        <dbReference type="Proteomes" id="UP001231166"/>
    </source>
</evidence>
<reference evidence="1" key="1">
    <citation type="submission" date="2022-12" db="EMBL/GenBank/DDBJ databases">
        <authorList>
            <person name="Krivoruchko A.V."/>
            <person name="Elkin A."/>
        </authorList>
    </citation>
    <scope>NUCLEOTIDE SEQUENCE</scope>
    <source>
        <strain evidence="1">IEGM 249</strain>
    </source>
</reference>
<evidence type="ECO:0000313" key="2">
    <source>
        <dbReference type="EMBL" id="WLF51213.1"/>
    </source>
</evidence>
<dbReference type="EMBL" id="CP130954">
    <property type="protein sequence ID" value="WLF51213.1"/>
    <property type="molecule type" value="Genomic_DNA"/>
</dbReference>
<proteinExistence type="predicted"/>
<reference evidence="2" key="2">
    <citation type="submission" date="2023-07" db="EMBL/GenBank/DDBJ databases">
        <title>Genomic analysis of Rhodococcus opacus VOC-14 with glycol ethers degradation activity.</title>
        <authorList>
            <person name="Narkevich D.A."/>
            <person name="Hlushen A.M."/>
            <person name="Akhremchuk A.E."/>
            <person name="Sikolenko M.A."/>
            <person name="Valentovich L.N."/>
        </authorList>
    </citation>
    <scope>NUCLEOTIDE SEQUENCE</scope>
    <source>
        <strain evidence="2">VOC-14</strain>
        <plasmid evidence="2">pRho-VOC14-C342</plasmid>
    </source>
</reference>
<accession>A0AAX3YQ59</accession>
<gene>
    <name evidence="1" type="ORF">O4328_39350</name>
    <name evidence="2" type="ORF">Q5707_38270</name>
</gene>
<keyword evidence="3" id="KW-1185">Reference proteome</keyword>
<protein>
    <submittedName>
        <fullName evidence="2">Uncharacterized protein</fullName>
    </submittedName>
</protein>
<keyword evidence="2" id="KW-0614">Plasmid</keyword>
<dbReference type="Proteomes" id="UP001231166">
    <property type="component" value="Plasmid pRho-VOC14-C342"/>
</dbReference>
<geneLocation type="plasmid" evidence="2 4">
    <name>pRho-VOC14-C342</name>
</geneLocation>
<organism evidence="2 4">
    <name type="scientific">Rhodococcus opacus</name>
    <name type="common">Nocardia opaca</name>
    <dbReference type="NCBI Taxonomy" id="37919"/>
    <lineage>
        <taxon>Bacteria</taxon>
        <taxon>Bacillati</taxon>
        <taxon>Actinomycetota</taxon>
        <taxon>Actinomycetes</taxon>
        <taxon>Mycobacteriales</taxon>
        <taxon>Nocardiaceae</taxon>
        <taxon>Rhodococcus</taxon>
    </lineage>
</organism>
<dbReference type="AlphaFoldDB" id="A0AAX3YQ59"/>